<proteinExistence type="predicted"/>
<comment type="caution">
    <text evidence="2">The sequence shown here is derived from an EMBL/GenBank/DDBJ whole genome shotgun (WGS) entry which is preliminary data.</text>
</comment>
<dbReference type="Proteomes" id="UP000708208">
    <property type="component" value="Unassembled WGS sequence"/>
</dbReference>
<sequence>MPNGTSSGMPMPTETSLVIPFEVIIGISIFVVVVLIVVQVFFWRRYRSALSEIRNLTKEEVDEFYFGNKKSGQNEENVPVDSLPFVQRQIILSEDLIADDFILGEGEIQERLCSAVIELSPFGDLHNYLRTNYVNTSGELLQPPLYLISNTHPEVQSIHDILICFCRQIAEGMEFLSMKRKITAKTNRKKCPVAEDDSLEELKEVVSSTGHRIAIFDELNKKRKCTEV</sequence>
<keyword evidence="3" id="KW-1185">Reference proteome</keyword>
<protein>
    <submittedName>
        <fullName evidence="2">Uncharacterized protein</fullName>
    </submittedName>
</protein>
<dbReference type="EMBL" id="CAJVCH010406834">
    <property type="protein sequence ID" value="CAG7817910.1"/>
    <property type="molecule type" value="Genomic_DNA"/>
</dbReference>
<evidence type="ECO:0000313" key="2">
    <source>
        <dbReference type="EMBL" id="CAG7817910.1"/>
    </source>
</evidence>
<accession>A0A8J2KNT7</accession>
<dbReference type="AlphaFoldDB" id="A0A8J2KNT7"/>
<name>A0A8J2KNT7_9HEXA</name>
<reference evidence="2" key="1">
    <citation type="submission" date="2021-06" db="EMBL/GenBank/DDBJ databases">
        <authorList>
            <person name="Hodson N. C."/>
            <person name="Mongue J. A."/>
            <person name="Jaron S. K."/>
        </authorList>
    </citation>
    <scope>NUCLEOTIDE SEQUENCE</scope>
</reference>
<evidence type="ECO:0000313" key="3">
    <source>
        <dbReference type="Proteomes" id="UP000708208"/>
    </source>
</evidence>
<evidence type="ECO:0000256" key="1">
    <source>
        <dbReference type="SAM" id="Phobius"/>
    </source>
</evidence>
<keyword evidence="1" id="KW-0812">Transmembrane</keyword>
<organism evidence="2 3">
    <name type="scientific">Allacma fusca</name>
    <dbReference type="NCBI Taxonomy" id="39272"/>
    <lineage>
        <taxon>Eukaryota</taxon>
        <taxon>Metazoa</taxon>
        <taxon>Ecdysozoa</taxon>
        <taxon>Arthropoda</taxon>
        <taxon>Hexapoda</taxon>
        <taxon>Collembola</taxon>
        <taxon>Symphypleona</taxon>
        <taxon>Sminthuridae</taxon>
        <taxon>Allacma</taxon>
    </lineage>
</organism>
<gene>
    <name evidence="2" type="ORF">AFUS01_LOCUS28448</name>
</gene>
<keyword evidence="1" id="KW-0472">Membrane</keyword>
<keyword evidence="1" id="KW-1133">Transmembrane helix</keyword>
<feature type="transmembrane region" description="Helical" evidence="1">
    <location>
        <begin position="20"/>
        <end position="43"/>
    </location>
</feature>
<dbReference type="OrthoDB" id="122279at2759"/>